<organism evidence="1 2">
    <name type="scientific">Wickerhamomyces pijperi</name>
    <name type="common">Yeast</name>
    <name type="synonym">Pichia pijperi</name>
    <dbReference type="NCBI Taxonomy" id="599730"/>
    <lineage>
        <taxon>Eukaryota</taxon>
        <taxon>Fungi</taxon>
        <taxon>Dikarya</taxon>
        <taxon>Ascomycota</taxon>
        <taxon>Saccharomycotina</taxon>
        <taxon>Saccharomycetes</taxon>
        <taxon>Phaffomycetales</taxon>
        <taxon>Wickerhamomycetaceae</taxon>
        <taxon>Wickerhamomyces</taxon>
    </lineage>
</organism>
<name>A0A9P8QDX8_WICPI</name>
<reference evidence="1" key="1">
    <citation type="journal article" date="2021" name="Open Biol.">
        <title>Shared evolutionary footprints suggest mitochondrial oxidative damage underlies multiple complex I losses in fungi.</title>
        <authorList>
            <person name="Schikora-Tamarit M.A."/>
            <person name="Marcet-Houben M."/>
            <person name="Nosek J."/>
            <person name="Gabaldon T."/>
        </authorList>
    </citation>
    <scope>NUCLEOTIDE SEQUENCE</scope>
    <source>
        <strain evidence="1">CBS2887</strain>
    </source>
</reference>
<proteinExistence type="predicted"/>
<keyword evidence="2" id="KW-1185">Reference proteome</keyword>
<evidence type="ECO:0000313" key="2">
    <source>
        <dbReference type="Proteomes" id="UP000774326"/>
    </source>
</evidence>
<dbReference type="AlphaFoldDB" id="A0A9P8QDX8"/>
<dbReference type="Proteomes" id="UP000774326">
    <property type="component" value="Unassembled WGS sequence"/>
</dbReference>
<comment type="caution">
    <text evidence="1">The sequence shown here is derived from an EMBL/GenBank/DDBJ whole genome shotgun (WGS) entry which is preliminary data.</text>
</comment>
<reference evidence="1" key="2">
    <citation type="submission" date="2021-01" db="EMBL/GenBank/DDBJ databases">
        <authorList>
            <person name="Schikora-Tamarit M.A."/>
        </authorList>
    </citation>
    <scope>NUCLEOTIDE SEQUENCE</scope>
    <source>
        <strain evidence="1">CBS2887</strain>
    </source>
</reference>
<protein>
    <submittedName>
        <fullName evidence="1">Uncharacterized protein</fullName>
    </submittedName>
</protein>
<accession>A0A9P8QDX8</accession>
<sequence length="79" mass="8839">METWSPAAKILRKLEIGNSKSLPLYCNGFTNTESLATEITSPCNPCCSPDRTWTLSPVLKTMLLDDFKDWAMEVKSKSP</sequence>
<gene>
    <name evidence="1" type="ORF">WICPIJ_000372</name>
</gene>
<dbReference type="EMBL" id="JAEUBG010000234">
    <property type="protein sequence ID" value="KAH3688646.1"/>
    <property type="molecule type" value="Genomic_DNA"/>
</dbReference>
<evidence type="ECO:0000313" key="1">
    <source>
        <dbReference type="EMBL" id="KAH3688646.1"/>
    </source>
</evidence>